<dbReference type="InterPro" id="IPR025051">
    <property type="entry name" value="DUF3990"/>
</dbReference>
<name>G9WMG7_9FIRM</name>
<dbReference type="EMBL" id="AFZC02000003">
    <property type="protein sequence ID" value="EHL11720.1"/>
    <property type="molecule type" value="Genomic_DNA"/>
</dbReference>
<dbReference type="PATRIC" id="fig|796943.3.peg.946"/>
<organism evidence="1 2">
    <name type="scientific">Oribacterium parvum ACB1</name>
    <dbReference type="NCBI Taxonomy" id="796943"/>
    <lineage>
        <taxon>Bacteria</taxon>
        <taxon>Bacillati</taxon>
        <taxon>Bacillota</taxon>
        <taxon>Clostridia</taxon>
        <taxon>Lachnospirales</taxon>
        <taxon>Lachnospiraceae</taxon>
        <taxon>Oribacterium</taxon>
    </lineage>
</organism>
<reference evidence="1" key="1">
    <citation type="submission" date="2011-08" db="EMBL/GenBank/DDBJ databases">
        <authorList>
            <consortium name="The Broad Institute Genome Sequencing Platform"/>
            <person name="Earl A."/>
            <person name="Ward D."/>
            <person name="Feldgarden M."/>
            <person name="Gevers D."/>
            <person name="Sizova M."/>
            <person name="Hazen A."/>
            <person name="Epstein S."/>
            <person name="Young S.K."/>
            <person name="Zeng Q."/>
            <person name="Gargeya S."/>
            <person name="Fitzgerald M."/>
            <person name="Haas B."/>
            <person name="Abouelleil A."/>
            <person name="Alvarado L."/>
            <person name="Arachchi H.M."/>
            <person name="Berlin A."/>
            <person name="Brown A."/>
            <person name="Chapman S.B."/>
            <person name="Chen Z."/>
            <person name="Dunbar C."/>
            <person name="Freedman E."/>
            <person name="Gearin G."/>
            <person name="Gellesch M."/>
            <person name="Goldberg J."/>
            <person name="Griggs A."/>
            <person name="Gujja S."/>
            <person name="Heiman D."/>
            <person name="Howarth C."/>
            <person name="Larson L."/>
            <person name="Lui A."/>
            <person name="MacDonald P.J.P."/>
            <person name="Montmayeur A."/>
            <person name="Murphy C."/>
            <person name="Neiman D."/>
            <person name="Pearson M."/>
            <person name="Priest M."/>
            <person name="Roberts A."/>
            <person name="Saif S."/>
            <person name="Shea T."/>
            <person name="Shenoy N."/>
            <person name="Sisk P."/>
            <person name="Stolte C."/>
            <person name="Sykes S."/>
            <person name="Wortman J."/>
            <person name="Nusbaum C."/>
            <person name="Birren B."/>
        </authorList>
    </citation>
    <scope>NUCLEOTIDE SEQUENCE</scope>
    <source>
        <strain evidence="1">ACB1</strain>
    </source>
</reference>
<dbReference type="RefSeq" id="WP_009534412.1">
    <property type="nucleotide sequence ID" value="NZ_KE148312.1"/>
</dbReference>
<sequence>MKPLYHGSIYLFDSIDPSAGKGYKDFGKGFYATAVPSHAERLAIRNKYIAEKRQSFLKNKKNIKFQPIQAYRYNLLFNEDTRGLKLKVFEKADKEWLRFILKNRRCDGCAHDMDIVIGPTADAETTTIINEYYDELEELEYSDEVCEKLIAELKPENLPKQYFFRTQEAVKTLSFDKVKRQVIE</sequence>
<gene>
    <name evidence="1" type="ORF">HMPREF9625_00550</name>
</gene>
<dbReference type="Pfam" id="PF13151">
    <property type="entry name" value="DUF3990"/>
    <property type="match status" value="1"/>
</dbReference>
<comment type="caution">
    <text evidence="1">The sequence shown here is derived from an EMBL/GenBank/DDBJ whole genome shotgun (WGS) entry which is preliminary data.</text>
</comment>
<evidence type="ECO:0000313" key="1">
    <source>
        <dbReference type="EMBL" id="EHL11720.1"/>
    </source>
</evidence>
<dbReference type="Proteomes" id="UP000018461">
    <property type="component" value="Unassembled WGS sequence"/>
</dbReference>
<evidence type="ECO:0008006" key="3">
    <source>
        <dbReference type="Google" id="ProtNLM"/>
    </source>
</evidence>
<dbReference type="AlphaFoldDB" id="G9WMG7"/>
<keyword evidence="2" id="KW-1185">Reference proteome</keyword>
<reference evidence="1" key="2">
    <citation type="submission" date="2013-03" db="EMBL/GenBank/DDBJ databases">
        <title>The Genome Sequence of Oribacterium sp. ACB1.</title>
        <authorList>
            <consortium name="The Broad Institute Genomics Platform"/>
            <consortium name="The Broad Institute Genome Sequencing Center for Infectious Disease"/>
            <person name="Earl A."/>
            <person name="Ward D."/>
            <person name="Feldgarden M."/>
            <person name="Gevers D."/>
            <person name="Sizova M."/>
            <person name="Hazen A."/>
            <person name="Epstein S."/>
            <person name="Walker B."/>
            <person name="Young S."/>
            <person name="Zeng Q."/>
            <person name="Gargeya S."/>
            <person name="Fitzgerald M."/>
            <person name="Haas B."/>
            <person name="Abouelleil A."/>
            <person name="Allen A.W."/>
            <person name="Alvarado L."/>
            <person name="Arachchi H.M."/>
            <person name="Berlin A.M."/>
            <person name="Chapman S.B."/>
            <person name="Gainer-Dewar J."/>
            <person name="Goldberg J."/>
            <person name="Griggs A."/>
            <person name="Gujja S."/>
            <person name="Hansen M."/>
            <person name="Howarth C."/>
            <person name="Imamovic A."/>
            <person name="Ireland A."/>
            <person name="Larimer J."/>
            <person name="McCowan C."/>
            <person name="Murphy C."/>
            <person name="Pearson M."/>
            <person name="Poon T.W."/>
            <person name="Priest M."/>
            <person name="Roberts A."/>
            <person name="Saif S."/>
            <person name="Shea T."/>
            <person name="Sisk P."/>
            <person name="Sykes S."/>
            <person name="Wortman J."/>
            <person name="Nusbaum C."/>
            <person name="Birren B."/>
        </authorList>
    </citation>
    <scope>NUCLEOTIDE SEQUENCE [LARGE SCALE GENOMIC DNA]</scope>
    <source>
        <strain evidence="1">ACB1</strain>
    </source>
</reference>
<protein>
    <recommendedName>
        <fullName evidence="3">DUF3990 domain-containing protein</fullName>
    </recommendedName>
</protein>
<dbReference type="HOGENOM" id="CLU_075559_1_0_9"/>
<accession>G9WMG7</accession>
<dbReference type="STRING" id="796943.HMPREF9625_00550"/>
<proteinExistence type="predicted"/>
<evidence type="ECO:0000313" key="2">
    <source>
        <dbReference type="Proteomes" id="UP000018461"/>
    </source>
</evidence>